<dbReference type="GO" id="GO:0005524">
    <property type="term" value="F:ATP binding"/>
    <property type="evidence" value="ECO:0007669"/>
    <property type="project" value="InterPro"/>
</dbReference>
<dbReference type="InterPro" id="IPR043129">
    <property type="entry name" value="ATPase_NBD"/>
</dbReference>
<proteinExistence type="predicted"/>
<dbReference type="OrthoDB" id="9763949at2"/>
<dbReference type="GO" id="GO:0016301">
    <property type="term" value="F:kinase activity"/>
    <property type="evidence" value="ECO:0007669"/>
    <property type="project" value="UniProtKB-KW"/>
</dbReference>
<dbReference type="GO" id="GO:0009254">
    <property type="term" value="P:peptidoglycan turnover"/>
    <property type="evidence" value="ECO:0007669"/>
    <property type="project" value="InterPro"/>
</dbReference>
<keyword evidence="1" id="KW-0418">Kinase</keyword>
<dbReference type="Proteomes" id="UP000251889">
    <property type="component" value="Unassembled WGS sequence"/>
</dbReference>
<organism evidence="1 2">
    <name type="scientific">Pseudochryseolinea flava</name>
    <dbReference type="NCBI Taxonomy" id="2059302"/>
    <lineage>
        <taxon>Bacteria</taxon>
        <taxon>Pseudomonadati</taxon>
        <taxon>Bacteroidota</taxon>
        <taxon>Cytophagia</taxon>
        <taxon>Cytophagales</taxon>
        <taxon>Fulvivirgaceae</taxon>
        <taxon>Pseudochryseolinea</taxon>
    </lineage>
</organism>
<dbReference type="GO" id="GO:0016773">
    <property type="term" value="F:phosphotransferase activity, alcohol group as acceptor"/>
    <property type="evidence" value="ECO:0007669"/>
    <property type="project" value="InterPro"/>
</dbReference>
<keyword evidence="1" id="KW-0808">Transferase</keyword>
<name>A0A364Y932_9BACT</name>
<dbReference type="Pfam" id="PF03702">
    <property type="entry name" value="AnmK"/>
    <property type="match status" value="1"/>
</dbReference>
<dbReference type="AlphaFoldDB" id="A0A364Y932"/>
<evidence type="ECO:0000313" key="2">
    <source>
        <dbReference type="Proteomes" id="UP000251889"/>
    </source>
</evidence>
<dbReference type="RefSeq" id="WP_112745628.1">
    <property type="nucleotide sequence ID" value="NZ_QMFY01000001.1"/>
</dbReference>
<accession>A0A364Y932</accession>
<dbReference type="EMBL" id="QMFY01000001">
    <property type="protein sequence ID" value="RAW03413.1"/>
    <property type="molecule type" value="Genomic_DNA"/>
</dbReference>
<dbReference type="Gene3D" id="3.30.420.40">
    <property type="match status" value="2"/>
</dbReference>
<dbReference type="InterPro" id="IPR005338">
    <property type="entry name" value="Anhydro_N_Ac-Mur_kinase"/>
</dbReference>
<comment type="caution">
    <text evidence="1">The sequence shown here is derived from an EMBL/GenBank/DDBJ whole genome shotgun (WGS) entry which is preliminary data.</text>
</comment>
<evidence type="ECO:0000313" key="1">
    <source>
        <dbReference type="EMBL" id="RAW03413.1"/>
    </source>
</evidence>
<keyword evidence="2" id="KW-1185">Reference proteome</keyword>
<sequence length="359" mass="39731">MDSKNNYKVIGLMSGTSLDGLDIAYCQFSKTTKGWKYDILQATTVDYSAAWTQRISTAHTLVGEELIALHVSYGKLLGKICKDFMQRHKLSKVDFIASHGHTIFHQPAKGFTYQIGDGNALYAECGVPVVCDFRALDVMRGGQGAPLVPAGDKVLFTDYDVCLNLGGIANLSIDIRRQRKAYDICFANMGLNYLARKVNKKFDAGGLMAERGNLNVKMLQALDKIYEDLRLIRPSLGREFFEEKIVKILDDERIPVDDRLRTFTESSAIEIVKAVKAYHRKVNVLCTGGGAFNTFLIAKLLEHGGDDIAWIVPDENVVKYKEALVFAFLGVLRARREVNCLKSVTGALVDSSGGVLVGF</sequence>
<reference evidence="1 2" key="1">
    <citation type="submission" date="2018-06" db="EMBL/GenBank/DDBJ databases">
        <title>Chryseolinea flavus sp. nov., a member of the phylum Bacteroidetes isolated from soil.</title>
        <authorList>
            <person name="Li Y."/>
            <person name="Wang J."/>
        </authorList>
    </citation>
    <scope>NUCLEOTIDE SEQUENCE [LARGE SCALE GENOMIC DNA]</scope>
    <source>
        <strain evidence="1 2">SDU1-6</strain>
    </source>
</reference>
<dbReference type="SUPFAM" id="SSF53067">
    <property type="entry name" value="Actin-like ATPase domain"/>
    <property type="match status" value="1"/>
</dbReference>
<dbReference type="GO" id="GO:0006040">
    <property type="term" value="P:amino sugar metabolic process"/>
    <property type="evidence" value="ECO:0007669"/>
    <property type="project" value="InterPro"/>
</dbReference>
<dbReference type="PANTHER" id="PTHR30605">
    <property type="entry name" value="ANHYDRO-N-ACETYLMURAMIC ACID KINASE"/>
    <property type="match status" value="1"/>
</dbReference>
<gene>
    <name evidence="1" type="ORF">DQQ10_04830</name>
</gene>
<protein>
    <submittedName>
        <fullName evidence="1">Anhydro-N-acetylmuramic acid kinase</fullName>
    </submittedName>
</protein>
<dbReference type="PANTHER" id="PTHR30605:SF0">
    <property type="entry name" value="ANHYDRO-N-ACETYLMURAMIC ACID KINASE"/>
    <property type="match status" value="1"/>
</dbReference>